<protein>
    <recommendedName>
        <fullName evidence="4">Pilin protein</fullName>
    </recommendedName>
</protein>
<evidence type="ECO:0000313" key="2">
    <source>
        <dbReference type="EMBL" id="OBU62301.1"/>
    </source>
</evidence>
<organism evidence="2 3">
    <name type="scientific">Stenotrophomonas maltophilia</name>
    <name type="common">Pseudomonas maltophilia</name>
    <name type="synonym">Xanthomonas maltophilia</name>
    <dbReference type="NCBI Taxonomy" id="40324"/>
    <lineage>
        <taxon>Bacteria</taxon>
        <taxon>Pseudomonadati</taxon>
        <taxon>Pseudomonadota</taxon>
        <taxon>Gammaproteobacteria</taxon>
        <taxon>Lysobacterales</taxon>
        <taxon>Lysobacteraceae</taxon>
        <taxon>Stenotrophomonas</taxon>
        <taxon>Stenotrophomonas maltophilia group</taxon>
    </lineage>
</organism>
<dbReference type="Pfam" id="PF07434">
    <property type="entry name" value="CblD"/>
    <property type="match status" value="1"/>
</dbReference>
<dbReference type="Proteomes" id="UP000092125">
    <property type="component" value="Unassembled WGS sequence"/>
</dbReference>
<gene>
    <name evidence="2" type="ORF">A9K56_05655</name>
</gene>
<reference evidence="2 3" key="1">
    <citation type="submission" date="2016-05" db="EMBL/GenBank/DDBJ databases">
        <title>Draft Genome Sequences of Stenotrophomonas maltophilia Strains Sm32COP, Sm41DVV, Sm46PAILV, SmF3, SmF22, SmSOFb1 and SmCVFa1, Isolated from Different Manures, in France.</title>
        <authorList>
            <person name="Nazaret S."/>
            <person name="Bodilis J."/>
        </authorList>
    </citation>
    <scope>NUCLEOTIDE SEQUENCE [LARGE SCALE GENOMIC DNA]</scope>
    <source>
        <strain evidence="2 3">Sm41DVV</strain>
    </source>
</reference>
<name>A0AAP7L1F6_STEMA</name>
<dbReference type="EMBL" id="LYVI01000003">
    <property type="protein sequence ID" value="OBU62301.1"/>
    <property type="molecule type" value="Genomic_DNA"/>
</dbReference>
<dbReference type="AlphaFoldDB" id="A0AAP7L1F6"/>
<feature type="chain" id="PRO_5043037761" description="Pilin protein" evidence="1">
    <location>
        <begin position="23"/>
        <end position="376"/>
    </location>
</feature>
<comment type="caution">
    <text evidence="2">The sequence shown here is derived from an EMBL/GenBank/DDBJ whole genome shotgun (WGS) entry which is preliminary data.</text>
</comment>
<dbReference type="InterPro" id="IPR010888">
    <property type="entry name" value="CblD"/>
</dbReference>
<evidence type="ECO:0000313" key="3">
    <source>
        <dbReference type="Proteomes" id="UP000092125"/>
    </source>
</evidence>
<evidence type="ECO:0000256" key="1">
    <source>
        <dbReference type="SAM" id="SignalP"/>
    </source>
</evidence>
<feature type="signal peptide" evidence="1">
    <location>
        <begin position="1"/>
        <end position="22"/>
    </location>
</feature>
<sequence length="376" mass="42083">MRTAWRLLLAAACLLGSAQALAQRPPATTPATGVITTDIVRTFDRSAPEALELWAPRTVLGYGEVELGYGKIHLTCDRDVGQGRCPMHDTQEGPLAGKDFTLSFREQRSGQRIDLRTVGWLERVEWERDCSIDYWDQAKFPLWTSASNDCQVPPGGTAARLVIEDQDVADLVAGRWTAELRLNLRIDPDGPIIATHVFRFDLTITDRDRTMIYLPEFGMAEPLVGLQLDYRPIPSPGTIGGTAVLDMCLYDGMGSQSEYLAITARDMGPAAPGRPPSQYSVWHRDGGREAQDRLDYQLTLDHSGQKIALRNNEEVLLRGIDTAELRLVMLPDMNQWVYCVPTPLTLETPRVPASEKREGYYDGRLKLEMRLPTDRL</sequence>
<dbReference type="Gene3D" id="2.60.40.2040">
    <property type="entry name" value="CFA/I fimbrial subunit E, pilin domain"/>
    <property type="match status" value="1"/>
</dbReference>
<dbReference type="RefSeq" id="WP_065181678.1">
    <property type="nucleotide sequence ID" value="NZ_LYVI01000003.1"/>
</dbReference>
<evidence type="ECO:0008006" key="4">
    <source>
        <dbReference type="Google" id="ProtNLM"/>
    </source>
</evidence>
<dbReference type="InterPro" id="IPR043037">
    <property type="entry name" value="CfaE_adhesin"/>
</dbReference>
<keyword evidence="1" id="KW-0732">Signal</keyword>
<proteinExistence type="predicted"/>
<dbReference type="Gene3D" id="2.60.40.2520">
    <property type="entry name" value="CFA/I fimbrial subunit E, adhesin domain"/>
    <property type="match status" value="1"/>
</dbReference>
<accession>A0AAP7L1F6</accession>